<dbReference type="Proteomes" id="UP000694941">
    <property type="component" value="Unplaced"/>
</dbReference>
<feature type="transmembrane region" description="Helical" evidence="12">
    <location>
        <begin position="1166"/>
        <end position="1194"/>
    </location>
</feature>
<comment type="caution">
    <text evidence="12">Lacks conserved residue(s) required for the propagation of feature annotation.</text>
</comment>
<dbReference type="PRINTS" id="PR00170">
    <property type="entry name" value="NACHANNEL"/>
</dbReference>
<evidence type="ECO:0000256" key="2">
    <source>
        <dbReference type="ARBA" id="ARBA00022448"/>
    </source>
</evidence>
<keyword evidence="3" id="KW-1003">Cell membrane</keyword>
<dbReference type="Pfam" id="PF16905">
    <property type="entry name" value="GPHH"/>
    <property type="match status" value="1"/>
</dbReference>
<feature type="domain" description="Ion transport" evidence="14">
    <location>
        <begin position="728"/>
        <end position="997"/>
    </location>
</feature>
<gene>
    <name evidence="17" type="primary">LOC106468034</name>
</gene>
<accession>A0ABM1T841</accession>
<dbReference type="PANTHER" id="PTHR10037">
    <property type="entry name" value="VOLTAGE-GATED CATION CHANNEL CALCIUM AND SODIUM"/>
    <property type="match status" value="1"/>
</dbReference>
<evidence type="ECO:0000256" key="8">
    <source>
        <dbReference type="ARBA" id="ARBA00023065"/>
    </source>
</evidence>
<comment type="subcellular location">
    <subcellularLocation>
        <location evidence="1 12">Cell membrane</location>
        <topology evidence="1 12">Multi-pass membrane protein</topology>
    </subcellularLocation>
</comment>
<dbReference type="CDD" id="cd13433">
    <property type="entry name" value="Na_channel_gate"/>
    <property type="match status" value="1"/>
</dbReference>
<feature type="transmembrane region" description="Helical" evidence="12">
    <location>
        <begin position="161"/>
        <end position="187"/>
    </location>
</feature>
<keyword evidence="7 12" id="KW-1133">Transmembrane helix</keyword>
<evidence type="ECO:0000256" key="6">
    <source>
        <dbReference type="ARBA" id="ARBA00022882"/>
    </source>
</evidence>
<keyword evidence="2 12" id="KW-0813">Transport</keyword>
<feature type="transmembrane region" description="Helical" evidence="12">
    <location>
        <begin position="409"/>
        <end position="435"/>
    </location>
</feature>
<feature type="domain" description="Ion transport" evidence="14">
    <location>
        <begin position="378"/>
        <end position="608"/>
    </location>
</feature>
<evidence type="ECO:0000256" key="7">
    <source>
        <dbReference type="ARBA" id="ARBA00022989"/>
    </source>
</evidence>
<dbReference type="InterPro" id="IPR044564">
    <property type="entry name" value="Na_chnl_inactivation_gate"/>
</dbReference>
<keyword evidence="9 12" id="KW-0472">Membrane</keyword>
<feature type="transmembrane region" description="Helical" evidence="12">
    <location>
        <begin position="846"/>
        <end position="872"/>
    </location>
</feature>
<evidence type="ECO:0000259" key="15">
    <source>
        <dbReference type="Pfam" id="PF16905"/>
    </source>
</evidence>
<evidence type="ECO:0000256" key="1">
    <source>
        <dbReference type="ARBA" id="ARBA00004651"/>
    </source>
</evidence>
<evidence type="ECO:0000259" key="14">
    <source>
        <dbReference type="Pfam" id="PF00520"/>
    </source>
</evidence>
<feature type="transmembrane region" description="Helical" evidence="12">
    <location>
        <begin position="576"/>
        <end position="601"/>
    </location>
</feature>
<keyword evidence="12" id="KW-0915">Sodium</keyword>
<keyword evidence="12" id="KW-0894">Sodium channel</keyword>
<dbReference type="Gene3D" id="1.20.120.350">
    <property type="entry name" value="Voltage-gated potassium channels. Chain C"/>
    <property type="match status" value="3"/>
</dbReference>
<feature type="transmembrane region" description="Helical" evidence="12">
    <location>
        <begin position="1109"/>
        <end position="1128"/>
    </location>
</feature>
<evidence type="ECO:0000256" key="13">
    <source>
        <dbReference type="SAM" id="MobiDB-lite"/>
    </source>
</evidence>
<organism evidence="16 17">
    <name type="scientific">Limulus polyphemus</name>
    <name type="common">Atlantic horseshoe crab</name>
    <dbReference type="NCBI Taxonomy" id="6850"/>
    <lineage>
        <taxon>Eukaryota</taxon>
        <taxon>Metazoa</taxon>
        <taxon>Ecdysozoa</taxon>
        <taxon>Arthropoda</taxon>
        <taxon>Chelicerata</taxon>
        <taxon>Merostomata</taxon>
        <taxon>Xiphosura</taxon>
        <taxon>Limulidae</taxon>
        <taxon>Limulus</taxon>
    </lineage>
</organism>
<feature type="transmembrane region" description="Helical" evidence="12">
    <location>
        <begin position="766"/>
        <end position="788"/>
    </location>
</feature>
<keyword evidence="12" id="KW-0739">Sodium transport</keyword>
<dbReference type="InterPro" id="IPR005821">
    <property type="entry name" value="Ion_trans_dom"/>
</dbReference>
<feature type="transmembrane region" description="Helical" evidence="12">
    <location>
        <begin position="966"/>
        <end position="988"/>
    </location>
</feature>
<sequence length="1440" mass="163049">MITILVNCVFLAMTNPIEETEFVFLAIYTMEMIVKSVARGFILSQYTYLRNPWNWLDFIVVLAGYITLGVQAFGMVEIGSLAGLRTFRVLRALKTMSVMPGVWSCPAPFLCRDDVGENPNYGYTNFDTFGWSVLTTLQLITVDYWEDVYNKLIAATGPASVLFFTVVIFFGSFYLVNLTLAVVAIAYEAEAASTKTITQVKESECKKMLSPLASLLSRFRSKSNSLEEPQQLIVTNTEHDLTSSLSLGMHEDSDSNQEPLYSTSDGASSLIPSGPWSPGNFSLSSETVGESHPFGVAPDLVMSVGEHLPSRRTHFQRWKLRRQLHVDDSSISGLEDNSNIRTQPRQAWNDIQAKNRCFDTAYVSLKMVRKYLQLVVEHPLFELSITCCIVLNTALLASEHHGMPSSMAYTLSLGNLVFTVVFAIEALIKLVALGVKFFSCKWNIFDLIIVAVSLADLALETVSGLSVLRMFRLLRVLKLARSWPTMRLLLKIVIKTLGAVGHMTIVLALVIYIFAVLGMQLFSDIYTAERFAPHPIPRWNFTDFVHSLLMVFRVLCGEWVECLWDCMKASSYKRELCITFFVSTLLVGNFLVLNLFLALLLNSFNSEGLREGEGQTSSTIISTLTKKINGLLTYCSCKREAEGVVPEIRIQSPTPTSCKSIEELEQGTTSPEEESLFVPPAVRSSPPPQEQRDETVAQGSNLRHCEGDVVKRIFIHRVRRCIQRVVDNKIFEWLVFLVIFASSLLLCFEDVYLAERPMWQLIIDKLNLAFTVFFVIEMLLQWGAHGFIVYFTSLWTILDFSIVCVSVLSLLLQTTGTGGLYALRVVRVLRALRPLRAISRWQGIKIVVNALMSAIPSIFNVLLVCVAFWLIFGIMGVQLFGGHFYTCVNQKGQRLSPDVTANISQCLELNYTWVNAPINFDNIGNAYLALFQVATFEGWMEVMTYAMDTTSIGNQPYHEANIPACLYFVIFIVCGSFFTLNLFIGVIIDNFNLLKKKYETGVLEMFLTENQRTYYTAMKKLGRKKPQRIIQRPQRQLLAYCYDISMSRRFELLVFLLILLNMTAMAFEHYQQSHTMTLVLWGLNILFTATFTLEGIIKILGLGRHYFTVSWNVFDFFIALTSVIGVIFEEALDSLGFSPTLLRVIRLFRIGRVLRLIKAADGIRKLLFALVISLPALVNIGALLLLIMFIYAIIGMSLFSHVKKGGALTEYVNFETFAKSMLLLLRLTTSAGWNDVLHGLMVEPPDCDMNYKNLPNGNCGYPLVAVMYLVSYIIISFMIVINMYIAVLLENLNQATQEQEVGITEEDVEMFYVCWARYDPRATQFIQLDQVLDFVANLGPPLGIPRPNRPALVAMDLPVSRENKVHCLDVLHALTKLVLGHVDDTEEFRKLQRQLDQHWFQKTFPTRRKVEIVTSTLEMKKRENAARVIQRAFRHSRLKK</sequence>
<keyword evidence="4 12" id="KW-0812">Transmembrane</keyword>
<comment type="function">
    <text evidence="12">Mediates the voltage-dependent sodium ion permeability of excitable membranes. Assuming opened or closed conformations in response to the voltage difference across the membrane, the protein forms a sodium-selective channel through which Na(+) ions may pass in accordance with their electrochemical gradient.</text>
</comment>
<evidence type="ECO:0000313" key="17">
    <source>
        <dbReference type="RefSeq" id="XP_022252047.1"/>
    </source>
</evidence>
<feature type="transmembrane region" description="Helical" evidence="12">
    <location>
        <begin position="1079"/>
        <end position="1097"/>
    </location>
</feature>
<evidence type="ECO:0000256" key="10">
    <source>
        <dbReference type="ARBA" id="ARBA00023157"/>
    </source>
</evidence>
<keyword evidence="16" id="KW-1185">Reference proteome</keyword>
<keyword evidence="6 12" id="KW-0851">Voltage-gated channel</keyword>
<feature type="domain" description="Voltage-dependent L-type calcium channel IQ-associated" evidence="15">
    <location>
        <begin position="1311"/>
        <end position="1358"/>
    </location>
</feature>
<feature type="transmembrane region" description="Helical" evidence="12">
    <location>
        <begin position="733"/>
        <end position="754"/>
    </location>
</feature>
<keyword evidence="5" id="KW-0677">Repeat</keyword>
<dbReference type="InterPro" id="IPR027359">
    <property type="entry name" value="Volt_channel_dom_sf"/>
</dbReference>
<protein>
    <recommendedName>
        <fullName evidence="12">Sodium channel protein</fullName>
    </recommendedName>
</protein>
<feature type="domain" description="Ion transport" evidence="14">
    <location>
        <begin position="114"/>
        <end position="191"/>
    </location>
</feature>
<feature type="region of interest" description="Disordered" evidence="13">
    <location>
        <begin position="246"/>
        <end position="267"/>
    </location>
</feature>
<feature type="compositionally biased region" description="Polar residues" evidence="13">
    <location>
        <begin position="256"/>
        <end position="267"/>
    </location>
</feature>
<dbReference type="GeneID" id="106468034"/>
<feature type="transmembrane region" description="Helical" evidence="12">
    <location>
        <begin position="1265"/>
        <end position="1289"/>
    </location>
</feature>
<dbReference type="PANTHER" id="PTHR10037:SF62">
    <property type="entry name" value="SODIUM CHANNEL PROTEIN 60E"/>
    <property type="match status" value="1"/>
</dbReference>
<reference evidence="17" key="1">
    <citation type="submission" date="2025-08" db="UniProtKB">
        <authorList>
            <consortium name="RefSeq"/>
        </authorList>
    </citation>
    <scope>IDENTIFICATION</scope>
    <source>
        <tissue evidence="17">Muscle</tissue>
    </source>
</reference>
<dbReference type="InterPro" id="IPR001696">
    <property type="entry name" value="Na_channel_asu"/>
</dbReference>
<evidence type="ECO:0000256" key="4">
    <source>
        <dbReference type="ARBA" id="ARBA00022692"/>
    </source>
</evidence>
<evidence type="ECO:0000313" key="16">
    <source>
        <dbReference type="Proteomes" id="UP000694941"/>
    </source>
</evidence>
<dbReference type="Gene3D" id="1.10.238.10">
    <property type="entry name" value="EF-hand"/>
    <property type="match status" value="1"/>
</dbReference>
<feature type="transmembrane region" description="Helical" evidence="12">
    <location>
        <begin position="379"/>
        <end position="397"/>
    </location>
</feature>
<feature type="transmembrane region" description="Helical" evidence="12">
    <location>
        <begin position="58"/>
        <end position="84"/>
    </location>
</feature>
<evidence type="ECO:0000256" key="5">
    <source>
        <dbReference type="ARBA" id="ARBA00022737"/>
    </source>
</evidence>
<dbReference type="Gene3D" id="1.10.287.70">
    <property type="match status" value="4"/>
</dbReference>
<dbReference type="InterPro" id="IPR043203">
    <property type="entry name" value="VGCC_Ca_Na"/>
</dbReference>
<feature type="domain" description="Ion transport" evidence="14">
    <location>
        <begin position="1048"/>
        <end position="1299"/>
    </location>
</feature>
<dbReference type="SUPFAM" id="SSF81324">
    <property type="entry name" value="Voltage-gated potassium channels"/>
    <property type="match status" value="4"/>
</dbReference>
<evidence type="ECO:0000256" key="9">
    <source>
        <dbReference type="ARBA" id="ARBA00023136"/>
    </source>
</evidence>
<evidence type="ECO:0000256" key="11">
    <source>
        <dbReference type="ARBA" id="ARBA00023303"/>
    </source>
</evidence>
<evidence type="ECO:0000256" key="12">
    <source>
        <dbReference type="RuleBase" id="RU361132"/>
    </source>
</evidence>
<dbReference type="RefSeq" id="XP_022252047.1">
    <property type="nucleotide sequence ID" value="XM_022396339.1"/>
</dbReference>
<feature type="transmembrane region" description="Helical" evidence="12">
    <location>
        <begin position="1050"/>
        <end position="1067"/>
    </location>
</feature>
<dbReference type="Pfam" id="PF00520">
    <property type="entry name" value="Ion_trans"/>
    <property type="match status" value="5"/>
</dbReference>
<keyword evidence="10" id="KW-1015">Disulfide bond</keyword>
<dbReference type="InterPro" id="IPR031649">
    <property type="entry name" value="GPHH_dom"/>
</dbReference>
<comment type="similarity">
    <text evidence="12">Belongs to the sodium channel (TC 1.A.1.10) family.</text>
</comment>
<keyword evidence="8 12" id="KW-0406">Ion transport</keyword>
<feature type="transmembrane region" description="Helical" evidence="12">
    <location>
        <begin position="492"/>
        <end position="515"/>
    </location>
</feature>
<keyword evidence="11 12" id="KW-0407">Ion channel</keyword>
<name>A0ABM1T841_LIMPO</name>
<evidence type="ECO:0000256" key="3">
    <source>
        <dbReference type="ARBA" id="ARBA00022475"/>
    </source>
</evidence>
<proteinExistence type="inferred from homology"/>
<feature type="transmembrane region" description="Helical" evidence="12">
    <location>
        <begin position="800"/>
        <end position="826"/>
    </location>
</feature>
<feature type="domain" description="Ion transport" evidence="14">
    <location>
        <begin position="1"/>
        <end position="101"/>
    </location>
</feature>
<feature type="transmembrane region" description="Helical" evidence="12">
    <location>
        <begin position="447"/>
        <end position="471"/>
    </location>
</feature>